<dbReference type="AlphaFoldDB" id="A0A086AB52"/>
<dbReference type="EMBL" id="JPRH01000001">
    <property type="protein sequence ID" value="KFF13916.1"/>
    <property type="molecule type" value="Genomic_DNA"/>
</dbReference>
<keyword evidence="3" id="KW-1185">Reference proteome</keyword>
<name>A0A086AB52_9FLAO</name>
<organism evidence="2 3">
    <name type="scientific">Chryseobacterium soli</name>
    <dbReference type="NCBI Taxonomy" id="445961"/>
    <lineage>
        <taxon>Bacteria</taxon>
        <taxon>Pseudomonadati</taxon>
        <taxon>Bacteroidota</taxon>
        <taxon>Flavobacteriia</taxon>
        <taxon>Flavobacteriales</taxon>
        <taxon>Weeksellaceae</taxon>
        <taxon>Chryseobacterium group</taxon>
        <taxon>Chryseobacterium</taxon>
    </lineage>
</organism>
<accession>A0A086AB52</accession>
<comment type="caution">
    <text evidence="2">The sequence shown here is derived from an EMBL/GenBank/DDBJ whole genome shotgun (WGS) entry which is preliminary data.</text>
</comment>
<protein>
    <submittedName>
        <fullName evidence="2">Uncharacterized protein</fullName>
    </submittedName>
</protein>
<gene>
    <name evidence="2" type="ORF">IW15_00235</name>
</gene>
<feature type="transmembrane region" description="Helical" evidence="1">
    <location>
        <begin position="6"/>
        <end position="26"/>
    </location>
</feature>
<keyword evidence="1" id="KW-1133">Transmembrane helix</keyword>
<proteinExistence type="predicted"/>
<keyword evidence="1" id="KW-0472">Membrane</keyword>
<dbReference type="Proteomes" id="UP000028705">
    <property type="component" value="Unassembled WGS sequence"/>
</dbReference>
<sequence>MKFIFIVLKINLLSLLLDILIIFYLCRNLVRHKKRLKGNPVKIRNRPAAVSSKPKFLKNISTVVKWEGFQKWSKSEDLPDN</sequence>
<evidence type="ECO:0000313" key="3">
    <source>
        <dbReference type="Proteomes" id="UP000028705"/>
    </source>
</evidence>
<reference evidence="2 3" key="1">
    <citation type="submission" date="2014-07" db="EMBL/GenBank/DDBJ databases">
        <title>Genome of Chryseobacterium soli DSM 19298.</title>
        <authorList>
            <person name="Stropko S.J."/>
            <person name="Pipes S.E."/>
            <person name="Newman J."/>
        </authorList>
    </citation>
    <scope>NUCLEOTIDE SEQUENCE [LARGE SCALE GENOMIC DNA]</scope>
    <source>
        <strain evidence="2 3">DSM 19298</strain>
    </source>
</reference>
<evidence type="ECO:0000313" key="2">
    <source>
        <dbReference type="EMBL" id="KFF13916.1"/>
    </source>
</evidence>
<dbReference type="STRING" id="445961.IW15_00235"/>
<evidence type="ECO:0000256" key="1">
    <source>
        <dbReference type="SAM" id="Phobius"/>
    </source>
</evidence>
<keyword evidence="1" id="KW-0812">Transmembrane</keyword>